<dbReference type="AlphaFoldDB" id="A0A3R5XUJ6"/>
<feature type="region of interest" description="Disordered" evidence="1">
    <location>
        <begin position="1"/>
        <end position="26"/>
    </location>
</feature>
<accession>A0A3R5XUJ6</accession>
<evidence type="ECO:0000313" key="3">
    <source>
        <dbReference type="Proteomes" id="UP000287701"/>
    </source>
</evidence>
<gene>
    <name evidence="2" type="ORF">EQP59_05550</name>
</gene>
<protein>
    <submittedName>
        <fullName evidence="2">Uncharacterized protein</fullName>
    </submittedName>
</protein>
<reference evidence="2 3" key="1">
    <citation type="submission" date="2019-01" db="EMBL/GenBank/DDBJ databases">
        <title>Whole Genome of Ornithobacterium rhinotracheale FARPER-174b.</title>
        <authorList>
            <person name="Tataje-Lavanda L.A."/>
            <person name="Montalvan A."/>
            <person name="Montesinos R."/>
            <person name="Zimic M."/>
            <person name="Fernandez-Sanchez M."/>
            <person name="Fernandez-Diaz M."/>
        </authorList>
    </citation>
    <scope>NUCLEOTIDE SEQUENCE [LARGE SCALE GENOMIC DNA]</scope>
    <source>
        <strain evidence="2 3">FARPER-174b</strain>
    </source>
</reference>
<organism evidence="2 3">
    <name type="scientific">Ornithobacterium rhinotracheale</name>
    <dbReference type="NCBI Taxonomy" id="28251"/>
    <lineage>
        <taxon>Bacteria</taxon>
        <taxon>Pseudomonadati</taxon>
        <taxon>Bacteroidota</taxon>
        <taxon>Flavobacteriia</taxon>
        <taxon>Flavobacteriales</taxon>
        <taxon>Weeksellaceae</taxon>
        <taxon>Ornithobacterium</taxon>
    </lineage>
</organism>
<name>A0A3R5XUJ6_ORNRH</name>
<proteinExistence type="predicted"/>
<evidence type="ECO:0000313" key="2">
    <source>
        <dbReference type="EMBL" id="QAR30835.1"/>
    </source>
</evidence>
<evidence type="ECO:0000256" key="1">
    <source>
        <dbReference type="SAM" id="MobiDB-lite"/>
    </source>
</evidence>
<sequence>MLIPLSKQMPNSAKQKDKKKKPHQQGCSLSHYYNKLINSKILVYSFHCRSVLDILQFYARIH</sequence>
<dbReference type="Proteomes" id="UP000287701">
    <property type="component" value="Chromosome"/>
</dbReference>
<dbReference type="EMBL" id="CP035107">
    <property type="protein sequence ID" value="QAR30835.1"/>
    <property type="molecule type" value="Genomic_DNA"/>
</dbReference>